<organism evidence="1 3">
    <name type="scientific">Pedobacter alluvionis</name>
    <dbReference type="NCBI Taxonomy" id="475253"/>
    <lineage>
        <taxon>Bacteria</taxon>
        <taxon>Pseudomonadati</taxon>
        <taxon>Bacteroidota</taxon>
        <taxon>Sphingobacteriia</taxon>
        <taxon>Sphingobacteriales</taxon>
        <taxon>Sphingobacteriaceae</taxon>
        <taxon>Pedobacter</taxon>
    </lineage>
</organism>
<keyword evidence="2" id="KW-0238">DNA-binding</keyword>
<dbReference type="Proteomes" id="UP000297429">
    <property type="component" value="Unassembled WGS sequence"/>
</dbReference>
<protein>
    <submittedName>
        <fullName evidence="2">DNA-binding protein</fullName>
    </submittedName>
</protein>
<dbReference type="Proteomes" id="UP000273898">
    <property type="component" value="Unassembled WGS sequence"/>
</dbReference>
<dbReference type="GO" id="GO:0003677">
    <property type="term" value="F:DNA binding"/>
    <property type="evidence" value="ECO:0007669"/>
    <property type="project" value="UniProtKB-KW"/>
</dbReference>
<dbReference type="EMBL" id="SOPX01000001">
    <property type="protein sequence ID" value="TFB32735.1"/>
    <property type="molecule type" value="Genomic_DNA"/>
</dbReference>
<name>A0A497XXK1_9SPHI</name>
<dbReference type="OrthoDB" id="696873at2"/>
<evidence type="ECO:0000313" key="4">
    <source>
        <dbReference type="Proteomes" id="UP000297429"/>
    </source>
</evidence>
<keyword evidence="4" id="KW-1185">Reference proteome</keyword>
<dbReference type="EMBL" id="RCCK01000013">
    <property type="protein sequence ID" value="RLJ73639.1"/>
    <property type="molecule type" value="Genomic_DNA"/>
</dbReference>
<evidence type="ECO:0000313" key="3">
    <source>
        <dbReference type="Proteomes" id="UP000273898"/>
    </source>
</evidence>
<dbReference type="RefSeq" id="WP_121285510.1">
    <property type="nucleotide sequence ID" value="NZ_RCCK01000013.1"/>
</dbReference>
<accession>A0A497XXK1</accession>
<reference evidence="1 3" key="1">
    <citation type="submission" date="2018-10" db="EMBL/GenBank/DDBJ databases">
        <title>Genomic Encyclopedia of Archaeal and Bacterial Type Strains, Phase II (KMG-II): from individual species to whole genera.</title>
        <authorList>
            <person name="Goeker M."/>
        </authorList>
    </citation>
    <scope>NUCLEOTIDE SEQUENCE [LARGE SCALE GENOMIC DNA]</scope>
    <source>
        <strain evidence="1 3">DSM 19624</strain>
    </source>
</reference>
<proteinExistence type="predicted"/>
<reference evidence="2 4" key="2">
    <citation type="submission" date="2019-03" db="EMBL/GenBank/DDBJ databases">
        <authorList>
            <person name="He R.-H."/>
        </authorList>
    </citation>
    <scope>NUCLEOTIDE SEQUENCE [LARGE SCALE GENOMIC DNA]</scope>
    <source>
        <strain evidence="2 4">DSM 19624</strain>
    </source>
</reference>
<evidence type="ECO:0000313" key="1">
    <source>
        <dbReference type="EMBL" id="RLJ73639.1"/>
    </source>
</evidence>
<sequence>MKDLTSSLVERKNILNNNLALKEVYSQLGIDGIMFEKRYRYTKQQIAKYFDVDLRTIERLQDTYQDELHASGTEVLVGVRLRQFKDIVAQLTDIDVGQFEQDSNNEIVGTRATSLTVFTFRGFLNIGMLLTGSEQAKELRSMLLDIVIDVLNKKLGGTTKFINQREDQYISSAIREVNYRQNFTNAIDLYVETENKFKYSQLTDKIYVSIFKENAKNYKQVLKLKAKDNVRDTMYSEVLDLIASYENGFASFLKKESEKVGKKIRLSEANVLFKTFEEITSDIYDPLREKARSLMASRDMAFRDALHEQLKEYISSVSQEDFDKFLGEKSKSLEERLSENMDVFVRLKDR</sequence>
<dbReference type="AlphaFoldDB" id="A0A497XXK1"/>
<gene>
    <name evidence="1" type="ORF">BCL90_3800</name>
    <name evidence="2" type="ORF">E3V97_01465</name>
</gene>
<comment type="caution">
    <text evidence="1">The sequence shown here is derived from an EMBL/GenBank/DDBJ whole genome shotgun (WGS) entry which is preliminary data.</text>
</comment>
<evidence type="ECO:0000313" key="2">
    <source>
        <dbReference type="EMBL" id="TFB32735.1"/>
    </source>
</evidence>